<sequence>MDMVEGTGLDIEIVNRTIANGVTKQNLSKGQFYKGVVKVEDKTIEYTSYGLGDGKINHRDILSKIINCEELNYVKSSLAELV</sequence>
<proteinExistence type="predicted"/>
<protein>
    <submittedName>
        <fullName evidence="1">Uncharacterized protein</fullName>
    </submittedName>
</protein>
<reference evidence="1 2" key="1">
    <citation type="submission" date="2017-03" db="EMBL/GenBank/DDBJ databases">
        <title>Paenibacillus larvae genome sequencing.</title>
        <authorList>
            <person name="Dingman D.W."/>
        </authorList>
    </citation>
    <scope>NUCLEOTIDE SEQUENCE [LARGE SCALE GENOMIC DNA]</scope>
    <source>
        <strain evidence="1 2">SAG 10367</strain>
    </source>
</reference>
<dbReference type="RefSeq" id="WP_083038520.1">
    <property type="nucleotide sequence ID" value="NZ_CP020557.1"/>
</dbReference>
<gene>
    <name evidence="1" type="ORF">B7C51_02590</name>
</gene>
<organism evidence="1 2">
    <name type="scientific">Paenibacillus larvae subsp. pulvifaciens</name>
    <dbReference type="NCBI Taxonomy" id="1477"/>
    <lineage>
        <taxon>Bacteria</taxon>
        <taxon>Bacillati</taxon>
        <taxon>Bacillota</taxon>
        <taxon>Bacilli</taxon>
        <taxon>Bacillales</taxon>
        <taxon>Paenibacillaceae</taxon>
        <taxon>Paenibacillus</taxon>
    </lineage>
</organism>
<dbReference type="Proteomes" id="UP000192727">
    <property type="component" value="Chromosome"/>
</dbReference>
<dbReference type="AlphaFoldDB" id="A0A1V0UPP6"/>
<name>A0A1V0UPP6_9BACL</name>
<accession>A0A1V0UPP6</accession>
<dbReference type="EMBL" id="CP020557">
    <property type="protein sequence ID" value="ARF66928.1"/>
    <property type="molecule type" value="Genomic_DNA"/>
</dbReference>
<evidence type="ECO:0000313" key="2">
    <source>
        <dbReference type="Proteomes" id="UP000192727"/>
    </source>
</evidence>
<evidence type="ECO:0000313" key="1">
    <source>
        <dbReference type="EMBL" id="ARF66928.1"/>
    </source>
</evidence>